<dbReference type="Gene3D" id="2.60.40.10">
    <property type="entry name" value="Immunoglobulins"/>
    <property type="match status" value="1"/>
</dbReference>
<keyword evidence="2" id="KW-1133">Transmembrane helix</keyword>
<dbReference type="GO" id="GO:0005509">
    <property type="term" value="F:calcium ion binding"/>
    <property type="evidence" value="ECO:0007669"/>
    <property type="project" value="InterPro"/>
</dbReference>
<dbReference type="SUPFAM" id="SSF49313">
    <property type="entry name" value="Cadherin-like"/>
    <property type="match status" value="1"/>
</dbReference>
<dbReference type="RefSeq" id="WP_130452978.1">
    <property type="nucleotide sequence ID" value="NZ_QYAG01000001.1"/>
</dbReference>
<feature type="compositionally biased region" description="Pro residues" evidence="1">
    <location>
        <begin position="554"/>
        <end position="565"/>
    </location>
</feature>
<sequence length="654" mass="66612">MTVEAPPTHTVRRRSRAPKNGRILGIGTALALAIVPMLGSPALANAEQRPVDSRSATAFTAKVQTEVFIGADVQPSDFVAPLDGATGLVTTRTDSTLHFLDLAAETVTGSIALPAEGGRFIELSPDGAAAYLVLSDGQIAVVDLATRSLARSFASSVRYPQRLAVSADGERLYALGLDGQLARLDPADGTVLAKGQVPGTNYHGLTFAADGAELLVGGEKVIQVVGADDLTIQRAIALPNFTSVGDLSYDTDPSRLYVSDSTGSRLGVLDPASGVLLASAPVGNPMAMIVGSDEHNRAYGNVPYWDMIMSANFDTGARSESYRATPTAPFSLSSNPATGDLLSANAGWSNGVKGSTVSIVYAPGVTDPADVAITALEGEAVFTTAVTGIKPRGGGALQWQSSDDGVEWADVPGATGDELAVAVNAETLAQSYRVRWSDAFWGASGESAAARIVTPAPAITLDTPLPAGVVGEAYEDTAITASGQADLQWSVDGMTRTTPGLPVGLALDPATGVLSGTPEAEGDYVLTVTVTDVFGSDTREFPLTVTANAAVTPPVTPPVAPPVTPPGTSNPDTSNPDTTGPDTTNPDTTAPGATDDAQPGTSGSADAPAQTQAGAGSAQLAQTGAADPLWLLGAGLVLLGFGAVIVLRRRTTAR</sequence>
<keyword evidence="4" id="KW-1185">Reference proteome</keyword>
<dbReference type="PANTHER" id="PTHR47197">
    <property type="entry name" value="PROTEIN NIRF"/>
    <property type="match status" value="1"/>
</dbReference>
<dbReference type="InterPro" id="IPR015943">
    <property type="entry name" value="WD40/YVTN_repeat-like_dom_sf"/>
</dbReference>
<dbReference type="GO" id="GO:0005975">
    <property type="term" value="P:carbohydrate metabolic process"/>
    <property type="evidence" value="ECO:0007669"/>
    <property type="project" value="UniProtKB-ARBA"/>
</dbReference>
<dbReference type="SUPFAM" id="SSF50969">
    <property type="entry name" value="YVTN repeat-like/Quinoprotein amine dehydrogenase"/>
    <property type="match status" value="1"/>
</dbReference>
<evidence type="ECO:0000313" key="4">
    <source>
        <dbReference type="Proteomes" id="UP000291832"/>
    </source>
</evidence>
<gene>
    <name evidence="3" type="ORF">EV139_0733</name>
</gene>
<name>A0A4Q7U300_9MICO</name>
<keyword evidence="2" id="KW-0472">Membrane</keyword>
<dbReference type="InterPro" id="IPR013783">
    <property type="entry name" value="Ig-like_fold"/>
</dbReference>
<reference evidence="3 4" key="1">
    <citation type="journal article" date="2015" name="Stand. Genomic Sci.">
        <title>Genomic Encyclopedia of Bacterial and Archaeal Type Strains, Phase III: the genomes of soil and plant-associated and newly described type strains.</title>
        <authorList>
            <person name="Whitman W.B."/>
            <person name="Woyke T."/>
            <person name="Klenk H.P."/>
            <person name="Zhou Y."/>
            <person name="Lilburn T.G."/>
            <person name="Beck B.J."/>
            <person name="De Vos P."/>
            <person name="Vandamme P."/>
            <person name="Eisen J.A."/>
            <person name="Garrity G."/>
            <person name="Hugenholtz P."/>
            <person name="Kyrpides N.C."/>
        </authorList>
    </citation>
    <scope>NUCLEOTIDE SEQUENCE [LARGE SCALE GENOMIC DNA]</scope>
    <source>
        <strain evidence="3 4">RF6</strain>
    </source>
</reference>
<dbReference type="AlphaFoldDB" id="A0A4Q7U300"/>
<evidence type="ECO:0000256" key="1">
    <source>
        <dbReference type="SAM" id="MobiDB-lite"/>
    </source>
</evidence>
<evidence type="ECO:0000256" key="2">
    <source>
        <dbReference type="SAM" id="Phobius"/>
    </source>
</evidence>
<dbReference type="Gene3D" id="2.130.10.10">
    <property type="entry name" value="YVTN repeat-like/Quinoprotein amine dehydrogenase"/>
    <property type="match status" value="2"/>
</dbReference>
<accession>A0A4Q7U300</accession>
<dbReference type="Proteomes" id="UP000291832">
    <property type="component" value="Unassembled WGS sequence"/>
</dbReference>
<protein>
    <submittedName>
        <fullName evidence="3">LPXTG-motif cell wall-anchored protein</fullName>
    </submittedName>
</protein>
<evidence type="ECO:0000313" key="3">
    <source>
        <dbReference type="EMBL" id="RZT66612.1"/>
    </source>
</evidence>
<keyword evidence="2" id="KW-0812">Transmembrane</keyword>
<comment type="caution">
    <text evidence="3">The sequence shown here is derived from an EMBL/GenBank/DDBJ whole genome shotgun (WGS) entry which is preliminary data.</text>
</comment>
<dbReference type="InterPro" id="IPR015919">
    <property type="entry name" value="Cadherin-like_sf"/>
</dbReference>
<dbReference type="Pfam" id="PF05345">
    <property type="entry name" value="He_PIG"/>
    <property type="match status" value="1"/>
</dbReference>
<dbReference type="OrthoDB" id="4991336at2"/>
<dbReference type="EMBL" id="SHKI01000003">
    <property type="protein sequence ID" value="RZT66612.1"/>
    <property type="molecule type" value="Genomic_DNA"/>
</dbReference>
<dbReference type="PANTHER" id="PTHR47197:SF3">
    <property type="entry name" value="DIHYDRO-HEME D1 DEHYDROGENASE"/>
    <property type="match status" value="1"/>
</dbReference>
<dbReference type="InterPro" id="IPR051200">
    <property type="entry name" value="Host-pathogen_enzymatic-act"/>
</dbReference>
<proteinExistence type="predicted"/>
<dbReference type="InterPro" id="IPR011044">
    <property type="entry name" value="Quino_amine_DH_bsu"/>
</dbReference>
<feature type="region of interest" description="Disordered" evidence="1">
    <location>
        <begin position="551"/>
        <end position="616"/>
    </location>
</feature>
<dbReference type="NCBIfam" id="TIGR01167">
    <property type="entry name" value="LPXTG_anchor"/>
    <property type="match status" value="1"/>
</dbReference>
<dbReference type="GO" id="GO:0016020">
    <property type="term" value="C:membrane"/>
    <property type="evidence" value="ECO:0007669"/>
    <property type="project" value="InterPro"/>
</dbReference>
<feature type="compositionally biased region" description="Low complexity" evidence="1">
    <location>
        <begin position="570"/>
        <end position="597"/>
    </location>
</feature>
<organism evidence="3 4">
    <name type="scientific">Leucobacter luti</name>
    <dbReference type="NCBI Taxonomy" id="340320"/>
    <lineage>
        <taxon>Bacteria</taxon>
        <taxon>Bacillati</taxon>
        <taxon>Actinomycetota</taxon>
        <taxon>Actinomycetes</taxon>
        <taxon>Micrococcales</taxon>
        <taxon>Microbacteriaceae</taxon>
        <taxon>Leucobacter</taxon>
    </lineage>
</organism>
<feature type="compositionally biased region" description="Polar residues" evidence="1">
    <location>
        <begin position="599"/>
        <end position="616"/>
    </location>
</feature>
<feature type="transmembrane region" description="Helical" evidence="2">
    <location>
        <begin position="629"/>
        <end position="647"/>
    </location>
</feature>